<organism evidence="3 4">
    <name type="scientific">Streptomyces piniterrae</name>
    <dbReference type="NCBI Taxonomy" id="2571125"/>
    <lineage>
        <taxon>Bacteria</taxon>
        <taxon>Bacillati</taxon>
        <taxon>Actinomycetota</taxon>
        <taxon>Actinomycetes</taxon>
        <taxon>Kitasatosporales</taxon>
        <taxon>Streptomycetaceae</taxon>
        <taxon>Streptomyces</taxon>
    </lineage>
</organism>
<dbReference type="Proteomes" id="UP000308697">
    <property type="component" value="Unassembled WGS sequence"/>
</dbReference>
<dbReference type="InterPro" id="IPR000468">
    <property type="entry name" value="Barstar"/>
</dbReference>
<evidence type="ECO:0000313" key="3">
    <source>
        <dbReference type="EMBL" id="TJZ51865.1"/>
    </source>
</evidence>
<name>A0A4U0NCW9_9ACTN</name>
<dbReference type="Pfam" id="PF01337">
    <property type="entry name" value="Barstar"/>
    <property type="match status" value="1"/>
</dbReference>
<gene>
    <name evidence="3" type="ORF">FCH28_18545</name>
</gene>
<accession>A0A4U0NCW9</accession>
<dbReference type="EMBL" id="SUMB01000006">
    <property type="protein sequence ID" value="TJZ51865.1"/>
    <property type="molecule type" value="Genomic_DNA"/>
</dbReference>
<sequence length="402" mass="43995">MISTVQENRDRRGHGRYTLTETEQGQLLGVCVAADGLFGEPRRGTYELFGWVPEGGVDVRGWVGDRVWLVPDDEALEPWLLEDAQSPGRFPGTDGLVLTGLDDYHGPPEGHRGPVRVHDGRRWLGSCGEFGRVLPPEQVAPPLVLRGLAPGARLRAALTKGTRRALDLEEAALEIRDDQGEPLTERRLWTKVSAWRPSSCGTDPTDSSYGRDLTDSSYGTDPIDAAYGTDPTDAAYGTDLIDLELDGELYVPVPEYARPIWERWLAGPPDTLGAWAGLDTRRRGAWLDLVRERACRRARRDRPAGHAYELDGRHITDEPGLYLALGEAVNGPGGYFGGCLDALDDCLRGTFGYTAPATLLWRDAATAREHLSRTLTADGRPYDLFTAALDVLAEGGMHVTPA</sequence>
<proteinExistence type="inferred from homology"/>
<comment type="similarity">
    <text evidence="1">Belongs to the barstar family.</text>
</comment>
<dbReference type="SUPFAM" id="SSF52038">
    <property type="entry name" value="Barstar-related"/>
    <property type="match status" value="1"/>
</dbReference>
<dbReference type="RefSeq" id="WP_136741190.1">
    <property type="nucleotide sequence ID" value="NZ_SUMB01000006.1"/>
</dbReference>
<comment type="caution">
    <text evidence="3">The sequence shown here is derived from an EMBL/GenBank/DDBJ whole genome shotgun (WGS) entry which is preliminary data.</text>
</comment>
<feature type="domain" description="Barstar (barnase inhibitor)" evidence="2">
    <location>
        <begin position="307"/>
        <end position="372"/>
    </location>
</feature>
<keyword evidence="4" id="KW-1185">Reference proteome</keyword>
<reference evidence="3 4" key="1">
    <citation type="submission" date="2019-04" db="EMBL/GenBank/DDBJ databases">
        <title>Streptomyces piniterrae sp. nov., a heliquinomycin-producing actinomycete isolated from rhizosphere soil of Pinus yunnanensis.</title>
        <authorList>
            <person name="Zhuang X."/>
            <person name="Zhao J."/>
        </authorList>
    </citation>
    <scope>NUCLEOTIDE SEQUENCE [LARGE SCALE GENOMIC DNA]</scope>
    <source>
        <strain evidence="4">jys28</strain>
    </source>
</reference>
<protein>
    <recommendedName>
        <fullName evidence="2">Barstar (barnase inhibitor) domain-containing protein</fullName>
    </recommendedName>
</protein>
<dbReference type="Gene3D" id="3.30.370.10">
    <property type="entry name" value="Barstar-like"/>
    <property type="match status" value="1"/>
</dbReference>
<dbReference type="AlphaFoldDB" id="A0A4U0NCW9"/>
<dbReference type="InterPro" id="IPR035905">
    <property type="entry name" value="Barstar-like_sf"/>
</dbReference>
<dbReference type="OrthoDB" id="8859549at2"/>
<evidence type="ECO:0000313" key="4">
    <source>
        <dbReference type="Proteomes" id="UP000308697"/>
    </source>
</evidence>
<evidence type="ECO:0000259" key="2">
    <source>
        <dbReference type="Pfam" id="PF01337"/>
    </source>
</evidence>
<evidence type="ECO:0000256" key="1">
    <source>
        <dbReference type="ARBA" id="ARBA00006845"/>
    </source>
</evidence>